<keyword evidence="10" id="KW-0809">Transit peptide</keyword>
<evidence type="ECO:0000256" key="3">
    <source>
        <dbReference type="ARBA" id="ARBA00004496"/>
    </source>
</evidence>
<comment type="caution">
    <text evidence="17">The sequence shown here is derived from an EMBL/GenBank/DDBJ whole genome shotgun (WGS) entry which is preliminary data.</text>
</comment>
<evidence type="ECO:0000256" key="12">
    <source>
        <dbReference type="ARBA" id="ARBA00023136"/>
    </source>
</evidence>
<evidence type="ECO:0000256" key="6">
    <source>
        <dbReference type="ARBA" id="ARBA00015492"/>
    </source>
</evidence>
<evidence type="ECO:0000256" key="4">
    <source>
        <dbReference type="ARBA" id="ARBA00007663"/>
    </source>
</evidence>
<comment type="subunit">
    <text evidence="15">Interacts with RSC1A1.</text>
</comment>
<keyword evidence="9" id="KW-0808">Transferase</keyword>
<dbReference type="PANTHER" id="PTHR17490">
    <property type="entry name" value="SUA5"/>
    <property type="match status" value="1"/>
</dbReference>
<dbReference type="EMBL" id="JABSTR010000011">
    <property type="protein sequence ID" value="KAH9381258.1"/>
    <property type="molecule type" value="Genomic_DNA"/>
</dbReference>
<keyword evidence="8" id="KW-0963">Cytoplasm</keyword>
<dbReference type="PROSITE" id="PS51163">
    <property type="entry name" value="YRDC"/>
    <property type="match status" value="1"/>
</dbReference>
<proteinExistence type="inferred from homology"/>
<keyword evidence="12" id="KW-0472">Membrane</keyword>
<comment type="function">
    <text evidence="14">Cytoplasmic and mitochondrial threonylcarbamoyl-AMP synthase required for the formation of a threonylcarbamoyl group on adenosine at position 37 (t(6)A37) in tRNAs that read codons beginning with adenine. Catalyzes the conversion of L-threonine, HCO(3)(-)/CO(2) and ATP to give threonylcarbamoyl-AMP (TC-AMP) as the acyladenylate intermediate, with the release of diphosphate. Participates in t(6)A37 formation in cytoplasmic and mitochondrial tRNAs. May regulate the activity of some transporters.</text>
</comment>
<dbReference type="OMA" id="RDLCAVW"/>
<keyword evidence="11" id="KW-0496">Mitochondrion</keyword>
<sequence>MSSTLKIIPVKSPTHQDGHGAAEEAAHILKAGGVIAVPTDTIYGVAALAQHSESVERLFQIKRRDTRKPIAICVHDASEISQWAEVSIPESLLHQLFPGPVTAVFCRTPRLNPALNPLTNLVGVRVPDCDFIRQTSKLCGGPLALTSANVSSEMSSLNIQEFQSLWPFLDAVFDGGDLSASGLHRAGSTVIDFSMPGRFNILREGCVPQQCRKLLQEFHLERGIAISVNKEIDHLAIGYELPLMTGRDI</sequence>
<dbReference type="AlphaFoldDB" id="A0A9J6H0M6"/>
<feature type="domain" description="YrdC-like" evidence="16">
    <location>
        <begin position="19"/>
        <end position="207"/>
    </location>
</feature>
<evidence type="ECO:0000256" key="15">
    <source>
        <dbReference type="ARBA" id="ARBA00063146"/>
    </source>
</evidence>
<evidence type="ECO:0000256" key="13">
    <source>
        <dbReference type="ARBA" id="ARBA00048366"/>
    </source>
</evidence>
<dbReference type="FunFam" id="3.90.870.10:FF:000007">
    <property type="entry name" value="YrdC N6-threonylcarbamoyltransferase domain containing"/>
    <property type="match status" value="1"/>
</dbReference>
<evidence type="ECO:0000256" key="10">
    <source>
        <dbReference type="ARBA" id="ARBA00022946"/>
    </source>
</evidence>
<gene>
    <name evidence="17" type="ORF">HPB48_003239</name>
</gene>
<keyword evidence="18" id="KW-1185">Reference proteome</keyword>
<dbReference type="GO" id="GO:0061710">
    <property type="term" value="F:L-threonylcarbamoyladenylate synthase"/>
    <property type="evidence" value="ECO:0007669"/>
    <property type="project" value="UniProtKB-EC"/>
</dbReference>
<evidence type="ECO:0000256" key="1">
    <source>
        <dbReference type="ARBA" id="ARBA00004173"/>
    </source>
</evidence>
<dbReference type="GO" id="GO:0005739">
    <property type="term" value="C:mitochondrion"/>
    <property type="evidence" value="ECO:0007669"/>
    <property type="project" value="UniProtKB-SubCell"/>
</dbReference>
<evidence type="ECO:0000256" key="11">
    <source>
        <dbReference type="ARBA" id="ARBA00023128"/>
    </source>
</evidence>
<dbReference type="Gene3D" id="3.90.870.10">
    <property type="entry name" value="DHBP synthase"/>
    <property type="match status" value="1"/>
</dbReference>
<dbReference type="EC" id="2.7.7.87" evidence="5"/>
<dbReference type="GO" id="GO:0003725">
    <property type="term" value="F:double-stranded RNA binding"/>
    <property type="evidence" value="ECO:0007669"/>
    <property type="project" value="InterPro"/>
</dbReference>
<dbReference type="SUPFAM" id="SSF55821">
    <property type="entry name" value="YrdC/RibB"/>
    <property type="match status" value="1"/>
</dbReference>
<dbReference type="GO" id="GO:0006450">
    <property type="term" value="P:regulation of translational fidelity"/>
    <property type="evidence" value="ECO:0007669"/>
    <property type="project" value="TreeGrafter"/>
</dbReference>
<dbReference type="Proteomes" id="UP000821853">
    <property type="component" value="Chromosome 9"/>
</dbReference>
<keyword evidence="7" id="KW-1003">Cell membrane</keyword>
<dbReference type="NCBIfam" id="TIGR00057">
    <property type="entry name" value="L-threonylcarbamoyladenylate synthase"/>
    <property type="match status" value="1"/>
</dbReference>
<evidence type="ECO:0000256" key="7">
    <source>
        <dbReference type="ARBA" id="ARBA00022475"/>
    </source>
</evidence>
<accession>A0A9J6H0M6</accession>
<evidence type="ECO:0000256" key="5">
    <source>
        <dbReference type="ARBA" id="ARBA00012584"/>
    </source>
</evidence>
<name>A0A9J6H0M6_HAELO</name>
<evidence type="ECO:0000256" key="8">
    <source>
        <dbReference type="ARBA" id="ARBA00022490"/>
    </source>
</evidence>
<evidence type="ECO:0000256" key="14">
    <source>
        <dbReference type="ARBA" id="ARBA00058524"/>
    </source>
</evidence>
<reference evidence="17 18" key="1">
    <citation type="journal article" date="2020" name="Cell">
        <title>Large-Scale Comparative Analyses of Tick Genomes Elucidate Their Genetic Diversity and Vector Capacities.</title>
        <authorList>
            <consortium name="Tick Genome and Microbiome Consortium (TIGMIC)"/>
            <person name="Jia N."/>
            <person name="Wang J."/>
            <person name="Shi W."/>
            <person name="Du L."/>
            <person name="Sun Y."/>
            <person name="Zhan W."/>
            <person name="Jiang J.F."/>
            <person name="Wang Q."/>
            <person name="Zhang B."/>
            <person name="Ji P."/>
            <person name="Bell-Sakyi L."/>
            <person name="Cui X.M."/>
            <person name="Yuan T.T."/>
            <person name="Jiang B.G."/>
            <person name="Yang W.F."/>
            <person name="Lam T.T."/>
            <person name="Chang Q.C."/>
            <person name="Ding S.J."/>
            <person name="Wang X.J."/>
            <person name="Zhu J.G."/>
            <person name="Ruan X.D."/>
            <person name="Zhao L."/>
            <person name="Wei J.T."/>
            <person name="Ye R.Z."/>
            <person name="Que T.C."/>
            <person name="Du C.H."/>
            <person name="Zhou Y.H."/>
            <person name="Cheng J.X."/>
            <person name="Dai P.F."/>
            <person name="Guo W.B."/>
            <person name="Han X.H."/>
            <person name="Huang E.J."/>
            <person name="Li L.F."/>
            <person name="Wei W."/>
            <person name="Gao Y.C."/>
            <person name="Liu J.Z."/>
            <person name="Shao H.Z."/>
            <person name="Wang X."/>
            <person name="Wang C.C."/>
            <person name="Yang T.C."/>
            <person name="Huo Q.B."/>
            <person name="Li W."/>
            <person name="Chen H.Y."/>
            <person name="Chen S.E."/>
            <person name="Zhou L.G."/>
            <person name="Ni X.B."/>
            <person name="Tian J.H."/>
            <person name="Sheng Y."/>
            <person name="Liu T."/>
            <person name="Pan Y.S."/>
            <person name="Xia L.Y."/>
            <person name="Li J."/>
            <person name="Zhao F."/>
            <person name="Cao W.C."/>
        </authorList>
    </citation>
    <scope>NUCLEOTIDE SEQUENCE [LARGE SCALE GENOMIC DNA]</scope>
    <source>
        <strain evidence="17">HaeL-2018</strain>
    </source>
</reference>
<evidence type="ECO:0000259" key="16">
    <source>
        <dbReference type="PROSITE" id="PS51163"/>
    </source>
</evidence>
<evidence type="ECO:0000256" key="9">
    <source>
        <dbReference type="ARBA" id="ARBA00022679"/>
    </source>
</evidence>
<evidence type="ECO:0000313" key="17">
    <source>
        <dbReference type="EMBL" id="KAH9381258.1"/>
    </source>
</evidence>
<protein>
    <recommendedName>
        <fullName evidence="6">Threonylcarbamoyl-AMP synthase</fullName>
        <ecNumber evidence="5">2.7.7.87</ecNumber>
    </recommendedName>
</protein>
<comment type="subcellular location">
    <subcellularLocation>
        <location evidence="2">Cell membrane</location>
        <topology evidence="2">Peripheral membrane protein</topology>
    </subcellularLocation>
    <subcellularLocation>
        <location evidence="3">Cytoplasm</location>
    </subcellularLocation>
    <subcellularLocation>
        <location evidence="1">Mitochondrion</location>
    </subcellularLocation>
</comment>
<dbReference type="InterPro" id="IPR050156">
    <property type="entry name" value="TC-AMP_synthase_SUA5"/>
</dbReference>
<dbReference type="GO" id="GO:0005886">
    <property type="term" value="C:plasma membrane"/>
    <property type="evidence" value="ECO:0007669"/>
    <property type="project" value="UniProtKB-SubCell"/>
</dbReference>
<dbReference type="InterPro" id="IPR006070">
    <property type="entry name" value="Sua5-like_dom"/>
</dbReference>
<evidence type="ECO:0000256" key="2">
    <source>
        <dbReference type="ARBA" id="ARBA00004202"/>
    </source>
</evidence>
<evidence type="ECO:0000313" key="18">
    <source>
        <dbReference type="Proteomes" id="UP000821853"/>
    </source>
</evidence>
<dbReference type="PANTHER" id="PTHR17490:SF10">
    <property type="entry name" value="THREONYLCARBAMOYL-AMP SYNTHASE"/>
    <property type="match status" value="1"/>
</dbReference>
<dbReference type="GO" id="GO:0000049">
    <property type="term" value="F:tRNA binding"/>
    <property type="evidence" value="ECO:0007669"/>
    <property type="project" value="TreeGrafter"/>
</dbReference>
<dbReference type="VEuPathDB" id="VectorBase:HLOH_065378"/>
<dbReference type="OrthoDB" id="3648309at2759"/>
<comment type="catalytic activity">
    <reaction evidence="13">
        <text>L-threonine + hydrogencarbonate + ATP = L-threonylcarbamoyladenylate + diphosphate + H2O</text>
        <dbReference type="Rhea" id="RHEA:36407"/>
        <dbReference type="ChEBI" id="CHEBI:15377"/>
        <dbReference type="ChEBI" id="CHEBI:17544"/>
        <dbReference type="ChEBI" id="CHEBI:30616"/>
        <dbReference type="ChEBI" id="CHEBI:33019"/>
        <dbReference type="ChEBI" id="CHEBI:57926"/>
        <dbReference type="ChEBI" id="CHEBI:73682"/>
        <dbReference type="EC" id="2.7.7.87"/>
    </reaction>
</comment>
<organism evidence="17 18">
    <name type="scientific">Haemaphysalis longicornis</name>
    <name type="common">Bush tick</name>
    <dbReference type="NCBI Taxonomy" id="44386"/>
    <lineage>
        <taxon>Eukaryota</taxon>
        <taxon>Metazoa</taxon>
        <taxon>Ecdysozoa</taxon>
        <taxon>Arthropoda</taxon>
        <taxon>Chelicerata</taxon>
        <taxon>Arachnida</taxon>
        <taxon>Acari</taxon>
        <taxon>Parasitiformes</taxon>
        <taxon>Ixodida</taxon>
        <taxon>Ixodoidea</taxon>
        <taxon>Ixodidae</taxon>
        <taxon>Haemaphysalinae</taxon>
        <taxon>Haemaphysalis</taxon>
    </lineage>
</organism>
<dbReference type="InterPro" id="IPR017945">
    <property type="entry name" value="DHBP_synth_RibB-like_a/b_dom"/>
</dbReference>
<dbReference type="Pfam" id="PF01300">
    <property type="entry name" value="Sua5_yciO_yrdC"/>
    <property type="match status" value="1"/>
</dbReference>
<comment type="similarity">
    <text evidence="4">Belongs to the SUA5 family.</text>
</comment>